<dbReference type="PATRIC" id="fig|698760.3.peg.3673"/>
<reference evidence="1 2" key="1">
    <citation type="journal article" date="2011" name="Plasmid">
        <title>Streptomyces turgidiscabies Car8 contains a modular pathogenicity island that shares virulence genes with other actinobacterial plant pathogens.</title>
        <authorList>
            <person name="Huguet-Tapia J.C."/>
            <person name="Badger J.H."/>
            <person name="Loria R."/>
            <person name="Pettis G.S."/>
        </authorList>
    </citation>
    <scope>NUCLEOTIDE SEQUENCE [LARGE SCALE GENOMIC DNA]</scope>
    <source>
        <strain evidence="1 2">Car8</strain>
    </source>
</reference>
<gene>
    <name evidence="1" type="ORF">STRTUCAR8_05891</name>
</gene>
<dbReference type="EMBL" id="AEJB01000275">
    <property type="protein sequence ID" value="ELP67595.1"/>
    <property type="molecule type" value="Genomic_DNA"/>
</dbReference>
<dbReference type="AlphaFoldDB" id="L7FAD4"/>
<keyword evidence="2" id="KW-1185">Reference proteome</keyword>
<proteinExistence type="predicted"/>
<protein>
    <submittedName>
        <fullName evidence="1">Uncharacterized protein</fullName>
    </submittedName>
</protein>
<comment type="caution">
    <text evidence="1">The sequence shown here is derived from an EMBL/GenBank/DDBJ whole genome shotgun (WGS) entry which is preliminary data.</text>
</comment>
<evidence type="ECO:0000313" key="2">
    <source>
        <dbReference type="Proteomes" id="UP000010931"/>
    </source>
</evidence>
<accession>L7FAD4</accession>
<name>L7FAD4_STRT8</name>
<sequence>MELVDLLELRWAWGLLGQDPRRFERSTIKLMEQVTLVTLMVRVLPVARLGR</sequence>
<dbReference type="Proteomes" id="UP000010931">
    <property type="component" value="Unassembled WGS sequence"/>
</dbReference>
<organism evidence="1 2">
    <name type="scientific">Streptomyces turgidiscabies (strain Car8)</name>
    <dbReference type="NCBI Taxonomy" id="698760"/>
    <lineage>
        <taxon>Bacteria</taxon>
        <taxon>Bacillati</taxon>
        <taxon>Actinomycetota</taxon>
        <taxon>Actinomycetes</taxon>
        <taxon>Kitasatosporales</taxon>
        <taxon>Streptomycetaceae</taxon>
        <taxon>Streptomyces</taxon>
    </lineage>
</organism>
<evidence type="ECO:0000313" key="1">
    <source>
        <dbReference type="EMBL" id="ELP67595.1"/>
    </source>
</evidence>